<gene>
    <name evidence="1" type="ORF">QBC47DRAFT_376170</name>
</gene>
<protein>
    <submittedName>
        <fullName evidence="1">Uncharacterized protein</fullName>
    </submittedName>
</protein>
<proteinExistence type="predicted"/>
<organism evidence="1 2">
    <name type="scientific">Echria macrotheca</name>
    <dbReference type="NCBI Taxonomy" id="438768"/>
    <lineage>
        <taxon>Eukaryota</taxon>
        <taxon>Fungi</taxon>
        <taxon>Dikarya</taxon>
        <taxon>Ascomycota</taxon>
        <taxon>Pezizomycotina</taxon>
        <taxon>Sordariomycetes</taxon>
        <taxon>Sordariomycetidae</taxon>
        <taxon>Sordariales</taxon>
        <taxon>Schizotheciaceae</taxon>
        <taxon>Echria</taxon>
    </lineage>
</organism>
<reference evidence="1" key="1">
    <citation type="submission" date="2023-06" db="EMBL/GenBank/DDBJ databases">
        <title>Genome-scale phylogeny and comparative genomics of the fungal order Sordariales.</title>
        <authorList>
            <consortium name="Lawrence Berkeley National Laboratory"/>
            <person name="Hensen N."/>
            <person name="Bonometti L."/>
            <person name="Westerberg I."/>
            <person name="Brannstrom I.O."/>
            <person name="Guillou S."/>
            <person name="Cros-Aarteil S."/>
            <person name="Calhoun S."/>
            <person name="Haridas S."/>
            <person name="Kuo A."/>
            <person name="Mondo S."/>
            <person name="Pangilinan J."/>
            <person name="Riley R."/>
            <person name="Labutti K."/>
            <person name="Andreopoulos B."/>
            <person name="Lipzen A."/>
            <person name="Chen C."/>
            <person name="Yanf M."/>
            <person name="Daum C."/>
            <person name="Ng V."/>
            <person name="Clum A."/>
            <person name="Steindorff A."/>
            <person name="Ohm R."/>
            <person name="Martin F."/>
            <person name="Silar P."/>
            <person name="Natvig D."/>
            <person name="Lalanne C."/>
            <person name="Gautier V."/>
            <person name="Ament-Velasquez S.L."/>
            <person name="Kruys A."/>
            <person name="Hutchinson M.I."/>
            <person name="Powell A.J."/>
            <person name="Barry K."/>
            <person name="Miller A.N."/>
            <person name="Grigoriev I.V."/>
            <person name="Debuchy R."/>
            <person name="Gladieux P."/>
            <person name="Thoren M.H."/>
            <person name="Johannesson H."/>
        </authorList>
    </citation>
    <scope>NUCLEOTIDE SEQUENCE</scope>
    <source>
        <strain evidence="1">PSN4</strain>
    </source>
</reference>
<dbReference type="Proteomes" id="UP001239445">
    <property type="component" value="Unassembled WGS sequence"/>
</dbReference>
<comment type="caution">
    <text evidence="1">The sequence shown here is derived from an EMBL/GenBank/DDBJ whole genome shotgun (WGS) entry which is preliminary data.</text>
</comment>
<sequence length="136" mass="14984">MRCCSIGTPCLLLFSCRAKPRPGSVGARIQCLVNRPISMSSKISDRRPTQQIFGGLVSTSALYLVYLLRDISFLVDKFHIDIDIEPRSPRGTSAPPLWGLISKAPPPAGGIHGGWDPAADEEFLLGRRVWRLHMCP</sequence>
<accession>A0AAJ0BGH9</accession>
<keyword evidence="2" id="KW-1185">Reference proteome</keyword>
<dbReference type="AlphaFoldDB" id="A0AAJ0BGH9"/>
<dbReference type="PROSITE" id="PS51257">
    <property type="entry name" value="PROKAR_LIPOPROTEIN"/>
    <property type="match status" value="1"/>
</dbReference>
<evidence type="ECO:0000313" key="1">
    <source>
        <dbReference type="EMBL" id="KAK1757495.1"/>
    </source>
</evidence>
<evidence type="ECO:0000313" key="2">
    <source>
        <dbReference type="Proteomes" id="UP001239445"/>
    </source>
</evidence>
<dbReference type="EMBL" id="MU839830">
    <property type="protein sequence ID" value="KAK1757495.1"/>
    <property type="molecule type" value="Genomic_DNA"/>
</dbReference>
<name>A0AAJ0BGH9_9PEZI</name>